<organism evidence="2 3">
    <name type="scientific">Tranquillimonas rosea</name>
    <dbReference type="NCBI Taxonomy" id="641238"/>
    <lineage>
        <taxon>Bacteria</taxon>
        <taxon>Pseudomonadati</taxon>
        <taxon>Pseudomonadota</taxon>
        <taxon>Alphaproteobacteria</taxon>
        <taxon>Rhodobacterales</taxon>
        <taxon>Roseobacteraceae</taxon>
        <taxon>Tranquillimonas</taxon>
    </lineage>
</organism>
<dbReference type="Pfam" id="PF13403">
    <property type="entry name" value="Hint_2"/>
    <property type="match status" value="1"/>
</dbReference>
<dbReference type="Proteomes" id="UP000198885">
    <property type="component" value="Unassembled WGS sequence"/>
</dbReference>
<keyword evidence="3" id="KW-1185">Reference proteome</keyword>
<evidence type="ECO:0000313" key="2">
    <source>
        <dbReference type="EMBL" id="SER54220.1"/>
    </source>
</evidence>
<dbReference type="SUPFAM" id="SSF51294">
    <property type="entry name" value="Hedgehog/intein (Hint) domain"/>
    <property type="match status" value="1"/>
</dbReference>
<dbReference type="SMART" id="SM00306">
    <property type="entry name" value="HintN"/>
    <property type="match status" value="1"/>
</dbReference>
<gene>
    <name evidence="2" type="ORF">SAMN04490244_101428</name>
</gene>
<name>A0A1H9Q1A8_9RHOB</name>
<dbReference type="AlphaFoldDB" id="A0A1H9Q1A8"/>
<evidence type="ECO:0000313" key="3">
    <source>
        <dbReference type="Proteomes" id="UP000198885"/>
    </source>
</evidence>
<reference evidence="2 3" key="1">
    <citation type="submission" date="2016-10" db="EMBL/GenBank/DDBJ databases">
        <authorList>
            <person name="de Groot N.N."/>
        </authorList>
    </citation>
    <scope>NUCLEOTIDE SEQUENCE [LARGE SCALE GENOMIC DNA]</scope>
    <source>
        <strain evidence="2 3">DSM 23042</strain>
    </source>
</reference>
<accession>A0A1H9Q1A8</accession>
<dbReference type="CDD" id="cd00081">
    <property type="entry name" value="Hint"/>
    <property type="match status" value="1"/>
</dbReference>
<sequence length="340" mass="36573">MPTDPALEPAQSLPVHAAGSFVAVDGANLGDPLGHADELIPGDVYMLAARAERRRMAVTLDGDGHHLTIASGGDAGRLGAALHFDCCATLMSADGATVDALILVEIATDGVSVEEVWLFPLAPLMPRVGYALVALDRDGARARFAETACVSFTRGTQITLSSGRQVPIEALSVGDSVLTRDHGPERIRWIGQQTVRALGAFAPIRIAAGTLNNENDLIVSPNHRLFVYQRRDTIRAGRAEVLVKAKYLLNGATVTRTDGGFVDYFQLLFDSHEIIYAEGIAAESLMVDTRTRPVLPPDLQDRLRKSDPAALSRRDLGYEVREGLLDGDRAVELLRQATAC</sequence>
<dbReference type="InterPro" id="IPR028992">
    <property type="entry name" value="Hedgehog/Intein_dom"/>
</dbReference>
<protein>
    <submittedName>
        <fullName evidence="2">Hint domain-containing protein</fullName>
    </submittedName>
</protein>
<dbReference type="InterPro" id="IPR003587">
    <property type="entry name" value="Hint_dom_N"/>
</dbReference>
<dbReference type="RefSeq" id="WP_092687601.1">
    <property type="nucleotide sequence ID" value="NZ_FOGU01000001.1"/>
</dbReference>
<dbReference type="STRING" id="641238.SAMN04490244_101428"/>
<proteinExistence type="predicted"/>
<dbReference type="EMBL" id="FOGU01000001">
    <property type="protein sequence ID" value="SER54220.1"/>
    <property type="molecule type" value="Genomic_DNA"/>
</dbReference>
<dbReference type="Gene3D" id="2.170.16.10">
    <property type="entry name" value="Hedgehog/Intein (Hint) domain"/>
    <property type="match status" value="1"/>
</dbReference>
<feature type="domain" description="Hint" evidence="1">
    <location>
        <begin position="149"/>
        <end position="258"/>
    </location>
</feature>
<dbReference type="InterPro" id="IPR036844">
    <property type="entry name" value="Hint_dom_sf"/>
</dbReference>
<dbReference type="OrthoDB" id="6305173at2"/>
<evidence type="ECO:0000259" key="1">
    <source>
        <dbReference type="SMART" id="SM00306"/>
    </source>
</evidence>